<keyword evidence="1" id="KW-0472">Membrane</keyword>
<dbReference type="EMBL" id="RSKH01000007">
    <property type="protein sequence ID" value="MII80046.1"/>
    <property type="molecule type" value="Genomic_DNA"/>
</dbReference>
<dbReference type="GO" id="GO:0005886">
    <property type="term" value="C:plasma membrane"/>
    <property type="evidence" value="ECO:0007669"/>
    <property type="project" value="TreeGrafter"/>
</dbReference>
<sequence>MFSAEKLDEALYHGAVLRVRPKAMTVAVIIAGLLPILWGTGAGSEVMSRIAAPLLSLFIIPAAYKLMWLRRHRRLAA</sequence>
<evidence type="ECO:0008006" key="3">
    <source>
        <dbReference type="Google" id="ProtNLM"/>
    </source>
</evidence>
<name>A0A6C8YE55_SALER</name>
<gene>
    <name evidence="2" type="ORF">AIF45_13360</name>
</gene>
<protein>
    <recommendedName>
        <fullName evidence="3">AcrB/AcrD/AcrF family protein</fullName>
    </recommendedName>
</protein>
<dbReference type="Proteomes" id="UP000885342">
    <property type="component" value="Unassembled WGS sequence"/>
</dbReference>
<keyword evidence="1" id="KW-0812">Transmembrane</keyword>
<comment type="caution">
    <text evidence="2">The sequence shown here is derived from an EMBL/GenBank/DDBJ whole genome shotgun (WGS) entry which is preliminary data.</text>
</comment>
<dbReference type="Pfam" id="PF00873">
    <property type="entry name" value="ACR_tran"/>
    <property type="match status" value="1"/>
</dbReference>
<evidence type="ECO:0000313" key="2">
    <source>
        <dbReference type="EMBL" id="MII80046.1"/>
    </source>
</evidence>
<organism evidence="2">
    <name type="scientific">Salmonella enterica subsp. salamae</name>
    <dbReference type="NCBI Taxonomy" id="59202"/>
    <lineage>
        <taxon>Bacteria</taxon>
        <taxon>Pseudomonadati</taxon>
        <taxon>Pseudomonadota</taxon>
        <taxon>Gammaproteobacteria</taxon>
        <taxon>Enterobacterales</taxon>
        <taxon>Enterobacteriaceae</taxon>
        <taxon>Salmonella</taxon>
    </lineage>
</organism>
<dbReference type="PANTHER" id="PTHR32063:SF19">
    <property type="entry name" value="CATION EFFLUX SYSTEM PROTEIN CUSA"/>
    <property type="match status" value="1"/>
</dbReference>
<dbReference type="GO" id="GO:0042910">
    <property type="term" value="F:xenobiotic transmembrane transporter activity"/>
    <property type="evidence" value="ECO:0007669"/>
    <property type="project" value="TreeGrafter"/>
</dbReference>
<keyword evidence="1" id="KW-1133">Transmembrane helix</keyword>
<dbReference type="InterPro" id="IPR001036">
    <property type="entry name" value="Acrflvin-R"/>
</dbReference>
<dbReference type="Gene3D" id="1.20.1640.10">
    <property type="entry name" value="Multidrug efflux transporter AcrB transmembrane domain"/>
    <property type="match status" value="1"/>
</dbReference>
<dbReference type="SUPFAM" id="SSF82866">
    <property type="entry name" value="Multidrug efflux transporter AcrB transmembrane domain"/>
    <property type="match status" value="1"/>
</dbReference>
<proteinExistence type="predicted"/>
<feature type="transmembrane region" description="Helical" evidence="1">
    <location>
        <begin position="21"/>
        <end position="38"/>
    </location>
</feature>
<dbReference type="AlphaFoldDB" id="A0A6C8YE55"/>
<feature type="transmembrane region" description="Helical" evidence="1">
    <location>
        <begin position="50"/>
        <end position="69"/>
    </location>
</feature>
<dbReference type="PANTHER" id="PTHR32063">
    <property type="match status" value="1"/>
</dbReference>
<evidence type="ECO:0000256" key="1">
    <source>
        <dbReference type="SAM" id="Phobius"/>
    </source>
</evidence>
<accession>A0A6C8YE55</accession>
<reference evidence="2" key="1">
    <citation type="submission" date="2018-08" db="EMBL/GenBank/DDBJ databases">
        <authorList>
            <consortium name="GenomeTrakr network: Whole genome sequencing for foodborne pathogen traceback"/>
        </authorList>
    </citation>
    <scope>NUCLEOTIDE SEQUENCE [LARGE SCALE GENOMIC DNA]</scope>
    <source>
        <strain evidence="2">FDA00003943</strain>
    </source>
</reference>